<dbReference type="Pfam" id="PF13905">
    <property type="entry name" value="Thioredoxin_8"/>
    <property type="match status" value="1"/>
</dbReference>
<proteinExistence type="predicted"/>
<reference evidence="6 7" key="1">
    <citation type="journal article" date="2018" name="Nat. Biotechnol.">
        <title>A standardized bacterial taxonomy based on genome phylogeny substantially revises the tree of life.</title>
        <authorList>
            <person name="Parks D.H."/>
            <person name="Chuvochina M."/>
            <person name="Waite D.W."/>
            <person name="Rinke C."/>
            <person name="Skarshewski A."/>
            <person name="Chaumeil P.A."/>
            <person name="Hugenholtz P."/>
        </authorList>
    </citation>
    <scope>NUCLEOTIDE SEQUENCE [LARGE SCALE GENOMIC DNA]</scope>
    <source>
        <strain evidence="6">UBA11482</strain>
    </source>
</reference>
<comment type="caution">
    <text evidence="6">The sequence shown here is derived from an EMBL/GenBank/DDBJ whole genome shotgun (WGS) entry which is preliminary data.</text>
</comment>
<dbReference type="Proteomes" id="UP000262954">
    <property type="component" value="Unassembled WGS sequence"/>
</dbReference>
<dbReference type="AlphaFoldDB" id="A0A354M1H3"/>
<keyword evidence="2" id="KW-0201">Cytochrome c-type biogenesis</keyword>
<dbReference type="PANTHER" id="PTHR42852">
    <property type="entry name" value="THIOL:DISULFIDE INTERCHANGE PROTEIN DSBE"/>
    <property type="match status" value="1"/>
</dbReference>
<organism evidence="6 7">
    <name type="scientific">Coprobacter fastidiosus</name>
    <dbReference type="NCBI Taxonomy" id="1099853"/>
    <lineage>
        <taxon>Bacteria</taxon>
        <taxon>Pseudomonadati</taxon>
        <taxon>Bacteroidota</taxon>
        <taxon>Bacteroidia</taxon>
        <taxon>Bacteroidales</taxon>
        <taxon>Barnesiellaceae</taxon>
        <taxon>Coprobacter</taxon>
    </lineage>
</organism>
<dbReference type="InterPro" id="IPR013766">
    <property type="entry name" value="Thioredoxin_domain"/>
</dbReference>
<evidence type="ECO:0000313" key="6">
    <source>
        <dbReference type="EMBL" id="HBJ08362.1"/>
    </source>
</evidence>
<evidence type="ECO:0000256" key="4">
    <source>
        <dbReference type="ARBA" id="ARBA00023284"/>
    </source>
</evidence>
<evidence type="ECO:0000256" key="1">
    <source>
        <dbReference type="ARBA" id="ARBA00004196"/>
    </source>
</evidence>
<evidence type="ECO:0000313" key="7">
    <source>
        <dbReference type="Proteomes" id="UP000262954"/>
    </source>
</evidence>
<dbReference type="PROSITE" id="PS51257">
    <property type="entry name" value="PROKAR_LIPOPROTEIN"/>
    <property type="match status" value="1"/>
</dbReference>
<gene>
    <name evidence="6" type="ORF">DDY73_05100</name>
</gene>
<dbReference type="PROSITE" id="PS51352">
    <property type="entry name" value="THIOREDOXIN_2"/>
    <property type="match status" value="1"/>
</dbReference>
<dbReference type="SUPFAM" id="SSF52833">
    <property type="entry name" value="Thioredoxin-like"/>
    <property type="match status" value="1"/>
</dbReference>
<dbReference type="InterPro" id="IPR025380">
    <property type="entry name" value="DUF4369"/>
</dbReference>
<dbReference type="InterPro" id="IPR036249">
    <property type="entry name" value="Thioredoxin-like_sf"/>
</dbReference>
<dbReference type="CDD" id="cd02966">
    <property type="entry name" value="TlpA_like_family"/>
    <property type="match status" value="1"/>
</dbReference>
<keyword evidence="3" id="KW-1015">Disulfide bond</keyword>
<dbReference type="GO" id="GO:0017004">
    <property type="term" value="P:cytochrome complex assembly"/>
    <property type="evidence" value="ECO:0007669"/>
    <property type="project" value="UniProtKB-KW"/>
</dbReference>
<protein>
    <recommendedName>
        <fullName evidence="5">Thioredoxin domain-containing protein</fullName>
    </recommendedName>
</protein>
<comment type="subcellular location">
    <subcellularLocation>
        <location evidence="1">Cell envelope</location>
    </subcellularLocation>
</comment>
<dbReference type="InterPro" id="IPR050553">
    <property type="entry name" value="Thioredoxin_ResA/DsbE_sf"/>
</dbReference>
<name>A0A354M1H3_9BACT</name>
<accession>A0A354M1H3</accession>
<evidence type="ECO:0000259" key="5">
    <source>
        <dbReference type="PROSITE" id="PS51352"/>
    </source>
</evidence>
<keyword evidence="4" id="KW-0676">Redox-active center</keyword>
<evidence type="ECO:0000256" key="2">
    <source>
        <dbReference type="ARBA" id="ARBA00022748"/>
    </source>
</evidence>
<dbReference type="InterPro" id="IPR012336">
    <property type="entry name" value="Thioredoxin-like_fold"/>
</dbReference>
<sequence length="388" mass="45075">MTKKVNLQIVININEYMKNIIIFFLSFFLFLTACSSGDKYVVKGDLSHLEGQYLYAVHERYKKELKMDTVRVQSGKFELTGESEMLTSLQLYTEDYTPLMQLFVKNGDHISLEGDVQRPFEIRIKGNEAYQAVTDFNQRNGALLQRIAEKRKEYYTREKDSAYFDDLKKLENEICRDAESEISAKPASPASIILMYEYLLNENTVELCDSLLRIMPSEAKPASLLAKIDLFIEQVRRVSVGKIFPYSVLKNEKGESVSTNTFRDIPTVVTWWASYDPASREEMKNIREIYSKYKDDKVRVVNISLDIDKESWRNRIKNDSLEWTQLIQPEEWNASSTRNLGISRIPYTMILDKTGRLEKVGLEGDELKKYIDKMVSRIDSLESVKEKV</sequence>
<dbReference type="Gene3D" id="3.40.30.10">
    <property type="entry name" value="Glutaredoxin"/>
    <property type="match status" value="1"/>
</dbReference>
<dbReference type="Pfam" id="PF14289">
    <property type="entry name" value="DUF4369"/>
    <property type="match status" value="1"/>
</dbReference>
<evidence type="ECO:0000256" key="3">
    <source>
        <dbReference type="ARBA" id="ARBA00023157"/>
    </source>
</evidence>
<feature type="domain" description="Thioredoxin" evidence="5">
    <location>
        <begin position="238"/>
        <end position="383"/>
    </location>
</feature>
<dbReference type="EMBL" id="DNWC01000066">
    <property type="protein sequence ID" value="HBJ08362.1"/>
    <property type="molecule type" value="Genomic_DNA"/>
</dbReference>
<dbReference type="GO" id="GO:0030313">
    <property type="term" value="C:cell envelope"/>
    <property type="evidence" value="ECO:0007669"/>
    <property type="project" value="UniProtKB-SubCell"/>
</dbReference>
<dbReference type="PANTHER" id="PTHR42852:SF6">
    <property type="entry name" value="THIOL:DISULFIDE INTERCHANGE PROTEIN DSBE"/>
    <property type="match status" value="1"/>
</dbReference>